<accession>A0A1V0SES2</accession>
<reference evidence="1" key="1">
    <citation type="journal article" date="2017" name="Science">
        <title>Giant viruses with an expanded complement of translation system components.</title>
        <authorList>
            <person name="Schulz F."/>
            <person name="Yutin N."/>
            <person name="Ivanova N.N."/>
            <person name="Ortega D.R."/>
            <person name="Lee T.K."/>
            <person name="Vierheilig J."/>
            <person name="Daims H."/>
            <person name="Horn M."/>
            <person name="Wagner M."/>
            <person name="Jensen G.J."/>
            <person name="Kyrpides N.C."/>
            <person name="Koonin E.V."/>
            <person name="Woyke T."/>
        </authorList>
    </citation>
    <scope>NUCLEOTIDE SEQUENCE</scope>
    <source>
        <strain evidence="1">HKV1</strain>
    </source>
</reference>
<evidence type="ECO:0000313" key="1">
    <source>
        <dbReference type="EMBL" id="ARF10212.1"/>
    </source>
</evidence>
<gene>
    <name evidence="1" type="ORF">Hokovirus_1_91</name>
</gene>
<name>A0A1V0SES2_9VIRU</name>
<sequence>MTDFFYKYKKYKTKYIIQNEKILNIKKRKEQLKNSNTNSYIELKNIDNKKTYIIQDNGGEPFKVVANKNIIKIYDNIKNIKILEYKNIPGFWPGIDTDNPENDGSSVLIKITNNKYIHVTDTIYEFETSDIIIDYIADLGNSLVSWPIAFGNEYIYFLSKFDRYVDRNALNNVNLLNTLNLYDQFMDNKKLKSYEIKNKKIFINNTKNNFLGALKYIRDITFTKTT</sequence>
<organism evidence="1">
    <name type="scientific">Hokovirus HKV1</name>
    <dbReference type="NCBI Taxonomy" id="1977638"/>
    <lineage>
        <taxon>Viruses</taxon>
        <taxon>Varidnaviria</taxon>
        <taxon>Bamfordvirae</taxon>
        <taxon>Nucleocytoviricota</taxon>
        <taxon>Megaviricetes</taxon>
        <taxon>Imitervirales</taxon>
        <taxon>Mimiviridae</taxon>
        <taxon>Klosneuvirinae</taxon>
        <taxon>Hokovirus</taxon>
    </lineage>
</organism>
<dbReference type="EMBL" id="KY684103">
    <property type="protein sequence ID" value="ARF10212.1"/>
    <property type="molecule type" value="Genomic_DNA"/>
</dbReference>
<protein>
    <submittedName>
        <fullName evidence="1">Uncharacterized protein</fullName>
    </submittedName>
</protein>
<proteinExistence type="predicted"/>